<dbReference type="EMBL" id="JPOS01000079">
    <property type="protein sequence ID" value="KGE86361.1"/>
    <property type="molecule type" value="Genomic_DNA"/>
</dbReference>
<proteinExistence type="predicted"/>
<evidence type="ECO:0000313" key="3">
    <source>
        <dbReference type="Proteomes" id="UP000029736"/>
    </source>
</evidence>
<evidence type="ECO:0008006" key="4">
    <source>
        <dbReference type="Google" id="ProtNLM"/>
    </source>
</evidence>
<dbReference type="RefSeq" id="WP_044225092.1">
    <property type="nucleotide sequence ID" value="NZ_JBKAGJ010000010.1"/>
</dbReference>
<gene>
    <name evidence="2" type="ORF">IX84_21430</name>
</gene>
<evidence type="ECO:0000256" key="1">
    <source>
        <dbReference type="SAM" id="MobiDB-lite"/>
    </source>
</evidence>
<dbReference type="AlphaFoldDB" id="A0A098S2V3"/>
<accession>A0A098S2V3</accession>
<reference evidence="2 3" key="1">
    <citation type="journal article" date="2014" name="Int. J. Syst. Evol. Microbiol.">
        <title>Phaeodactylibacter xiamenensis gen. nov., sp. nov., a member of the family Saprospiraceae isolated from the marine alga Phaeodactylum tricornutum.</title>
        <authorList>
            <person name="Chen Z.Jr."/>
            <person name="Lei X."/>
            <person name="Lai Q."/>
            <person name="Li Y."/>
            <person name="Zhang B."/>
            <person name="Zhang J."/>
            <person name="Zhang H."/>
            <person name="Yang L."/>
            <person name="Zheng W."/>
            <person name="Tian Y."/>
            <person name="Yu Z."/>
            <person name="Xu H.Jr."/>
            <person name="Zheng T."/>
        </authorList>
    </citation>
    <scope>NUCLEOTIDE SEQUENCE [LARGE SCALE GENOMIC DNA]</scope>
    <source>
        <strain evidence="2 3">KD52</strain>
    </source>
</reference>
<dbReference type="Proteomes" id="UP000029736">
    <property type="component" value="Unassembled WGS sequence"/>
</dbReference>
<dbReference type="STRING" id="1524460.IX84_21430"/>
<protein>
    <recommendedName>
        <fullName evidence="4">Restriction endonuclease type IV Mrr domain-containing protein</fullName>
    </recommendedName>
</protein>
<organism evidence="2 3">
    <name type="scientific">Phaeodactylibacter xiamenensis</name>
    <dbReference type="NCBI Taxonomy" id="1524460"/>
    <lineage>
        <taxon>Bacteria</taxon>
        <taxon>Pseudomonadati</taxon>
        <taxon>Bacteroidota</taxon>
        <taxon>Saprospiria</taxon>
        <taxon>Saprospirales</taxon>
        <taxon>Haliscomenobacteraceae</taxon>
        <taxon>Phaeodactylibacter</taxon>
    </lineage>
</organism>
<name>A0A098S2V3_9BACT</name>
<feature type="region of interest" description="Disordered" evidence="1">
    <location>
        <begin position="34"/>
        <end position="53"/>
    </location>
</feature>
<comment type="caution">
    <text evidence="2">The sequence shown here is derived from an EMBL/GenBank/DDBJ whole genome shotgun (WGS) entry which is preliminary data.</text>
</comment>
<dbReference type="OrthoDB" id="1163349at2"/>
<sequence length="128" mass="14793">MVTSEKDEKVYEKAITWVRQRGYSKVKANVEDEGIDKPTSFKQPPSSPDEEESYITPDITAVMRGNKCYFEIAMKSDQKQDLITKWKLLDRLASIKEGKFFLFTPHGHRAFADRLVKQHDINATLINI</sequence>
<evidence type="ECO:0000313" key="2">
    <source>
        <dbReference type="EMBL" id="KGE86361.1"/>
    </source>
</evidence>
<keyword evidence="3" id="KW-1185">Reference proteome</keyword>